<evidence type="ECO:0000313" key="2">
    <source>
        <dbReference type="EMBL" id="MBC2605822.1"/>
    </source>
</evidence>
<dbReference type="Proteomes" id="UP000526501">
    <property type="component" value="Unassembled WGS sequence"/>
</dbReference>
<keyword evidence="3" id="KW-1185">Reference proteome</keyword>
<comment type="caution">
    <text evidence="2">The sequence shown here is derived from an EMBL/GenBank/DDBJ whole genome shotgun (WGS) entry which is preliminary data.</text>
</comment>
<evidence type="ECO:0000256" key="1">
    <source>
        <dbReference type="SAM" id="SignalP"/>
    </source>
</evidence>
<proteinExistence type="predicted"/>
<organism evidence="2 3">
    <name type="scientific">Pelagicoccus albus</name>
    <dbReference type="NCBI Taxonomy" id="415222"/>
    <lineage>
        <taxon>Bacteria</taxon>
        <taxon>Pseudomonadati</taxon>
        <taxon>Verrucomicrobiota</taxon>
        <taxon>Opitutia</taxon>
        <taxon>Puniceicoccales</taxon>
        <taxon>Pelagicoccaceae</taxon>
        <taxon>Pelagicoccus</taxon>
    </lineage>
</organism>
<protein>
    <submittedName>
        <fullName evidence="2">Uncharacterized protein</fullName>
    </submittedName>
</protein>
<keyword evidence="1" id="KW-0732">Signal</keyword>
<reference evidence="2 3" key="1">
    <citation type="submission" date="2020-07" db="EMBL/GenBank/DDBJ databases">
        <authorList>
            <person name="Feng X."/>
        </authorList>
    </citation>
    <scope>NUCLEOTIDE SEQUENCE [LARGE SCALE GENOMIC DNA]</scope>
    <source>
        <strain evidence="2 3">JCM23202</strain>
    </source>
</reference>
<dbReference type="AlphaFoldDB" id="A0A7X1B5C9"/>
<dbReference type="EMBL" id="JACHVC010000007">
    <property type="protein sequence ID" value="MBC2605822.1"/>
    <property type="molecule type" value="Genomic_DNA"/>
</dbReference>
<accession>A0A7X1B5C9</accession>
<feature type="chain" id="PRO_5031540243" evidence="1">
    <location>
        <begin position="20"/>
        <end position="164"/>
    </location>
</feature>
<name>A0A7X1B5C9_9BACT</name>
<gene>
    <name evidence="2" type="ORF">H5P27_07180</name>
</gene>
<feature type="signal peptide" evidence="1">
    <location>
        <begin position="1"/>
        <end position="19"/>
    </location>
</feature>
<dbReference type="RefSeq" id="WP_185659715.1">
    <property type="nucleotide sequence ID" value="NZ_CAWPOO010000007.1"/>
</dbReference>
<sequence length="164" mass="18704">MRVFPVFALALLSSVFAAASDYTDSVLTNLQGVGLELRPLNIQSDLFDLTYEDVESHALATLEEYDVRLLTPMEQDVMPGQPYLEVSIDIAHAQGPSHLYVVRLELREMAQLERPRDRVVSMAVATWERKMMGVANRPEAITEVLDRLLRMFADEYHSNNYEDE</sequence>
<evidence type="ECO:0000313" key="3">
    <source>
        <dbReference type="Proteomes" id="UP000526501"/>
    </source>
</evidence>